<proteinExistence type="predicted"/>
<reference evidence="3" key="1">
    <citation type="journal article" date="2019" name="Int. J. Syst. Evol. Microbiol.">
        <title>The Global Catalogue of Microorganisms (GCM) 10K type strain sequencing project: providing services to taxonomists for standard genome sequencing and annotation.</title>
        <authorList>
            <consortium name="The Broad Institute Genomics Platform"/>
            <consortium name="The Broad Institute Genome Sequencing Center for Infectious Disease"/>
            <person name="Wu L."/>
            <person name="Ma J."/>
        </authorList>
    </citation>
    <scope>NUCLEOTIDE SEQUENCE [LARGE SCALE GENOMIC DNA]</scope>
    <source>
        <strain evidence="3">JCM 12398</strain>
    </source>
</reference>
<sequence>MPEQDHTAHLDPAQLDAPAAPPAHAERSPREARRAAKRQGALERLERKQLHRAERAARGPGAWRTWVLPMLKLAVGAAIAIALVKLAFFPTAEQAIADEAFPGAVFEEPLALVERGSIENAVSVDGTVVPVEAVPVRSTRAGTVARVDVADGQQVAAGDVLYTVRVESQPQPAADGTVGPPTSRVYNVTSPAAGTLTGFALLVDQSVDIATETGAVQPPQHLVRADVGAAEQYRLTSQPETATVTIEGGPAPFECGGVRIVQPTGEAAATGASATLSCTVPDDVRVFVGLAASIELVAGAADDVLLLPTTAVLGSADAGIVYRPGASGEAEEVRIELGLTDGSRVEVRAGLAEGDEVLQFVPGAADPCADPATADPMVCGVGGGFAP</sequence>
<protein>
    <recommendedName>
        <fullName evidence="4">Multidrug efflux pump subunit AcrA (Membrane-fusion protein)</fullName>
    </recommendedName>
</protein>
<dbReference type="PANTHER" id="PTHR30469:SF15">
    <property type="entry name" value="HLYD FAMILY OF SECRETION PROTEINS"/>
    <property type="match status" value="1"/>
</dbReference>
<gene>
    <name evidence="2" type="ORF">GCM10009640_26220</name>
</gene>
<dbReference type="RefSeq" id="WP_343921173.1">
    <property type="nucleotide sequence ID" value="NZ_BAAAKK010000006.1"/>
</dbReference>
<feature type="region of interest" description="Disordered" evidence="1">
    <location>
        <begin position="1"/>
        <end position="56"/>
    </location>
</feature>
<evidence type="ECO:0000313" key="3">
    <source>
        <dbReference type="Proteomes" id="UP001501266"/>
    </source>
</evidence>
<organism evidence="2 3">
    <name type="scientific">Agrococcus citreus</name>
    <dbReference type="NCBI Taxonomy" id="84643"/>
    <lineage>
        <taxon>Bacteria</taxon>
        <taxon>Bacillati</taxon>
        <taxon>Actinomycetota</taxon>
        <taxon>Actinomycetes</taxon>
        <taxon>Micrococcales</taxon>
        <taxon>Microbacteriaceae</taxon>
        <taxon>Agrococcus</taxon>
    </lineage>
</organism>
<evidence type="ECO:0000313" key="2">
    <source>
        <dbReference type="EMBL" id="GAA1426074.1"/>
    </source>
</evidence>
<dbReference type="EMBL" id="BAAAKK010000006">
    <property type="protein sequence ID" value="GAA1426074.1"/>
    <property type="molecule type" value="Genomic_DNA"/>
</dbReference>
<evidence type="ECO:0008006" key="4">
    <source>
        <dbReference type="Google" id="ProtNLM"/>
    </source>
</evidence>
<feature type="compositionally biased region" description="Basic and acidic residues" evidence="1">
    <location>
        <begin position="24"/>
        <end position="56"/>
    </location>
</feature>
<accession>A0ABP4JQP0</accession>
<dbReference type="Gene3D" id="2.40.50.100">
    <property type="match status" value="1"/>
</dbReference>
<evidence type="ECO:0000256" key="1">
    <source>
        <dbReference type="SAM" id="MobiDB-lite"/>
    </source>
</evidence>
<dbReference type="Proteomes" id="UP001501266">
    <property type="component" value="Unassembled WGS sequence"/>
</dbReference>
<comment type="caution">
    <text evidence="2">The sequence shown here is derived from an EMBL/GenBank/DDBJ whole genome shotgun (WGS) entry which is preliminary data.</text>
</comment>
<name>A0ABP4JQP0_9MICO</name>
<keyword evidence="3" id="KW-1185">Reference proteome</keyword>
<dbReference type="Gene3D" id="2.40.420.20">
    <property type="match status" value="1"/>
</dbReference>
<dbReference type="PANTHER" id="PTHR30469">
    <property type="entry name" value="MULTIDRUG RESISTANCE PROTEIN MDTA"/>
    <property type="match status" value="1"/>
</dbReference>